<dbReference type="EMBL" id="JBEGDP010000018">
    <property type="protein sequence ID" value="MEQ7848552.1"/>
    <property type="molecule type" value="Genomic_DNA"/>
</dbReference>
<proteinExistence type="predicted"/>
<feature type="domain" description="Putative Flp pilus-assembly TadG-like N-terminal" evidence="1">
    <location>
        <begin position="17"/>
        <end position="59"/>
    </location>
</feature>
<organism evidence="2 3">
    <name type="scientific">Nocardioides kribbensis</name>
    <dbReference type="NCBI Taxonomy" id="305517"/>
    <lineage>
        <taxon>Bacteria</taxon>
        <taxon>Bacillati</taxon>
        <taxon>Actinomycetota</taxon>
        <taxon>Actinomycetes</taxon>
        <taxon>Propionibacteriales</taxon>
        <taxon>Nocardioidaceae</taxon>
        <taxon>Nocardioides</taxon>
    </lineage>
</organism>
<accession>A0ABV1P1A5</accession>
<protein>
    <submittedName>
        <fullName evidence="2">Pilus assembly protein TadG-related protein</fullName>
    </submittedName>
</protein>
<dbReference type="Pfam" id="PF13400">
    <property type="entry name" value="Tad"/>
    <property type="match status" value="1"/>
</dbReference>
<dbReference type="Proteomes" id="UP001482520">
    <property type="component" value="Unassembled WGS sequence"/>
</dbReference>
<keyword evidence="3" id="KW-1185">Reference proteome</keyword>
<reference evidence="2 3" key="1">
    <citation type="submission" date="2024-02" db="EMBL/GenBank/DDBJ databases">
        <title>Full genome sequence of Nocardioides kribbensis.</title>
        <authorList>
            <person name="Poletto B.L."/>
            <person name="Silva G."/>
            <person name="Galante D."/>
            <person name="Campos K.R."/>
            <person name="Santos M.B.N."/>
            <person name="Sacchi C.T."/>
        </authorList>
    </citation>
    <scope>NUCLEOTIDE SEQUENCE [LARGE SCALE GENOMIC DNA]</scope>
    <source>
        <strain evidence="2 3">O4R</strain>
    </source>
</reference>
<evidence type="ECO:0000259" key="1">
    <source>
        <dbReference type="Pfam" id="PF13400"/>
    </source>
</evidence>
<comment type="caution">
    <text evidence="2">The sequence shown here is derived from an EMBL/GenBank/DDBJ whole genome shotgun (WGS) entry which is preliminary data.</text>
</comment>
<dbReference type="InterPro" id="IPR028087">
    <property type="entry name" value="Tad_N"/>
</dbReference>
<evidence type="ECO:0000313" key="3">
    <source>
        <dbReference type="Proteomes" id="UP001482520"/>
    </source>
</evidence>
<name>A0ABV1P1A5_9ACTN</name>
<gene>
    <name evidence="2" type="ORF">V6R90_14805</name>
</gene>
<evidence type="ECO:0000313" key="2">
    <source>
        <dbReference type="EMBL" id="MEQ7848552.1"/>
    </source>
</evidence>
<sequence length="574" mass="57771">MLRGTWCVHRDERGQRGAVAVFLAVTIALLLAVAALAVDLGTQRVVRRDMQAIADVVALDMAREIDGRSQAQLAALVTTSSTSLLSQSVARNSTTLGDDLVVTADWGSWNGTTWNTTAEPPTAVKVVASASTDFAFAAGSGSATRTAYATSTTTACHALGSYAAAVRSNDSALLAPLNSLLGVDLTLVGYQGIANTEVSLAQLAATAVLGTETELLTAPVAFGDLVKGTIDVLNKEKPAGYSAAVSALGSFPAVAGSVPAVRLGSLLNISPTDSAALETGLNVLDLIAGSVGVATGQHAVAVPNLQAQVPGLGSQVTGGIFVQQGRQTACGAPNSAEARAATSQIAGDLGLTFVNLPSMNLNLGLVKGTLQTPKATGNVHLKLGNATSQLVDPPQVHCGNGTTTDPSTFSVAVASGLAEYSLTVDLEVKGTLKLELLLTSVDVAVDVGVRLTMSSPAPAATSTVPLALPPNDVTPKSTGGTVNVLSSVVPTITSSSITAAGLTLNASQITSVTTAVLDGLTNGPNAFVNKTLTPLASNLDSQLVGPVARLLGVRVGGADVFALEAVCSLPALRG</sequence>